<reference evidence="2" key="1">
    <citation type="journal article" date="2023" name="Arch. Microbiol.">
        <title>Desulfoferula mesophilus gen. nov. sp. nov., a mesophilic sulfate-reducing bacterium isolated from a brackish lake sediment.</title>
        <authorList>
            <person name="Watanabe T."/>
            <person name="Yabe T."/>
            <person name="Tsuji J.M."/>
            <person name="Fukui M."/>
        </authorList>
    </citation>
    <scope>NUCLEOTIDE SEQUENCE [LARGE SCALE GENOMIC DNA]</scope>
    <source>
        <strain evidence="2">12FAK</strain>
    </source>
</reference>
<gene>
    <name evidence="1" type="ORF">FAK_00680</name>
</gene>
<accession>A0AAU9EZI3</accession>
<protein>
    <submittedName>
        <fullName evidence="1">Uncharacterized protein</fullName>
    </submittedName>
</protein>
<proteinExistence type="predicted"/>
<dbReference type="EMBL" id="AP028679">
    <property type="protein sequence ID" value="BEQ13002.1"/>
    <property type="molecule type" value="Genomic_DNA"/>
</dbReference>
<dbReference type="AlphaFoldDB" id="A0AAU9EZI3"/>
<keyword evidence="2" id="KW-1185">Reference proteome</keyword>
<evidence type="ECO:0000313" key="2">
    <source>
        <dbReference type="Proteomes" id="UP001366166"/>
    </source>
</evidence>
<sequence>MLAPAGAWADGEPRPLREEPKLTVNRSPAYRAVVQADQTRGEAQMRALCAAPDFEEIWAYLPAKKLWIELGCCERATKDGNYIGIEVYVYRLLEQYDDLAIYHIHPKTAFIRENYHDDKRLIKTVEEALPSAEDINAAELISRRFWAAHPEGRIVWRIVSRHGVTTYGLTKQGRAAKEVSAQAFLFDPLEAEELAESPALANPTATGPAVNRLIAQAAQRLNSDEVFVRFRALE</sequence>
<name>A0AAU9EZI3_9BACT</name>
<dbReference type="Proteomes" id="UP001366166">
    <property type="component" value="Chromosome"/>
</dbReference>
<evidence type="ECO:0000313" key="1">
    <source>
        <dbReference type="EMBL" id="BEQ13002.1"/>
    </source>
</evidence>
<dbReference type="KEGG" id="dmp:FAK_00680"/>
<organism evidence="1 2">
    <name type="scientific">Desulfoferula mesophila</name>
    <dbReference type="NCBI Taxonomy" id="3058419"/>
    <lineage>
        <taxon>Bacteria</taxon>
        <taxon>Pseudomonadati</taxon>
        <taxon>Thermodesulfobacteriota</taxon>
        <taxon>Desulfarculia</taxon>
        <taxon>Desulfarculales</taxon>
        <taxon>Desulfarculaceae</taxon>
        <taxon>Desulfoferula</taxon>
    </lineage>
</organism>